<dbReference type="AlphaFoldDB" id="A0A8J7BYD3"/>
<accession>A0A8J7BYD3</accession>
<proteinExistence type="predicted"/>
<evidence type="ECO:0000313" key="1">
    <source>
        <dbReference type="EMBL" id="MBD2775547.1"/>
    </source>
</evidence>
<dbReference type="RefSeq" id="WP_190834062.1">
    <property type="nucleotide sequence ID" value="NZ_CAWPPI010000082.1"/>
</dbReference>
<dbReference type="Pfam" id="PF07924">
    <property type="entry name" value="NuiA"/>
    <property type="match status" value="1"/>
</dbReference>
<dbReference type="InterPro" id="IPR012489">
    <property type="entry name" value="NucleaseA_inhib-like"/>
</dbReference>
<gene>
    <name evidence="1" type="ORF">ICL16_26685</name>
</gene>
<organism evidence="1 2">
    <name type="scientific">Iningainema tapete BLCC-T55</name>
    <dbReference type="NCBI Taxonomy" id="2748662"/>
    <lineage>
        <taxon>Bacteria</taxon>
        <taxon>Bacillati</taxon>
        <taxon>Cyanobacteriota</taxon>
        <taxon>Cyanophyceae</taxon>
        <taxon>Nostocales</taxon>
        <taxon>Scytonemataceae</taxon>
        <taxon>Iningainema tapete</taxon>
    </lineage>
</organism>
<dbReference type="Gene3D" id="3.40.1460.10">
    <property type="entry name" value="Nuclease A inhibitor-like"/>
    <property type="match status" value="1"/>
</dbReference>
<keyword evidence="2" id="KW-1185">Reference proteome</keyword>
<name>A0A8J7BYD3_9CYAN</name>
<evidence type="ECO:0000313" key="2">
    <source>
        <dbReference type="Proteomes" id="UP000629098"/>
    </source>
</evidence>
<dbReference type="SUPFAM" id="SSF82602">
    <property type="entry name" value="Nuclease A inhibitor (NuiA)"/>
    <property type="match status" value="1"/>
</dbReference>
<comment type="caution">
    <text evidence="1">The sequence shown here is derived from an EMBL/GenBank/DDBJ whole genome shotgun (WGS) entry which is preliminary data.</text>
</comment>
<sequence>MSIVETLSQASNALLMPSESDYPFEPFIWLGEGKEVLTTEKLLQLTNHPINSPVETVDLDYLFRNVAQEQEWHDAQQKANVSKFKSLIDTLKANLKDLKVYRVGIIEIDVYIVGKAANDLAGLATKVVET</sequence>
<protein>
    <submittedName>
        <fullName evidence="1">Nuclease A inhibitor family protein</fullName>
    </submittedName>
</protein>
<dbReference type="EMBL" id="JACXAE010000082">
    <property type="protein sequence ID" value="MBD2775547.1"/>
    <property type="molecule type" value="Genomic_DNA"/>
</dbReference>
<reference evidence="1" key="1">
    <citation type="submission" date="2020-09" db="EMBL/GenBank/DDBJ databases">
        <title>Iningainema tapete sp. nov. (Scytonemataceae, Cyanobacteria) from greenhouses in central Florida (USA) produces two types of nodularin with biosynthetic potential for microcystin-LR and anabaenopeptins.</title>
        <authorList>
            <person name="Berthold D.E."/>
            <person name="Lefler F.W."/>
            <person name="Huang I.-S."/>
            <person name="Abdulla H."/>
            <person name="Zimba P.V."/>
            <person name="Laughinghouse H.D. IV."/>
        </authorList>
    </citation>
    <scope>NUCLEOTIDE SEQUENCE</scope>
    <source>
        <strain evidence="1">BLCCT55</strain>
    </source>
</reference>
<dbReference type="Proteomes" id="UP000629098">
    <property type="component" value="Unassembled WGS sequence"/>
</dbReference>
<dbReference type="InterPro" id="IPR036587">
    <property type="entry name" value="NucleaseA_inhib-like_sf"/>
</dbReference>